<dbReference type="OrthoDB" id="10248252at2759"/>
<proteinExistence type="predicted"/>
<feature type="repeat" description="WD" evidence="3">
    <location>
        <begin position="147"/>
        <end position="169"/>
    </location>
</feature>
<evidence type="ECO:0000256" key="1">
    <source>
        <dbReference type="ARBA" id="ARBA00022574"/>
    </source>
</evidence>
<accession>C1MKC3</accession>
<dbReference type="KEGG" id="mpp:MICPUCDRAFT_55281"/>
<organism evidence="5">
    <name type="scientific">Micromonas pusilla (strain CCMP1545)</name>
    <name type="common">Picoplanktonic green alga</name>
    <dbReference type="NCBI Taxonomy" id="564608"/>
    <lineage>
        <taxon>Eukaryota</taxon>
        <taxon>Viridiplantae</taxon>
        <taxon>Chlorophyta</taxon>
        <taxon>Mamiellophyceae</taxon>
        <taxon>Mamiellales</taxon>
        <taxon>Mamiellaceae</taxon>
        <taxon>Micromonas</taxon>
    </lineage>
</organism>
<dbReference type="InterPro" id="IPR036322">
    <property type="entry name" value="WD40_repeat_dom_sf"/>
</dbReference>
<protein>
    <submittedName>
        <fullName evidence="4">Predicted protein</fullName>
    </submittedName>
</protein>
<dbReference type="eggNOG" id="ENOG502QRKB">
    <property type="taxonomic scope" value="Eukaryota"/>
</dbReference>
<dbReference type="SMART" id="SM00320">
    <property type="entry name" value="WD40"/>
    <property type="match status" value="5"/>
</dbReference>
<evidence type="ECO:0000256" key="3">
    <source>
        <dbReference type="PROSITE-ProRule" id="PRU00221"/>
    </source>
</evidence>
<dbReference type="Pfam" id="PF00400">
    <property type="entry name" value="WD40"/>
    <property type="match status" value="2"/>
</dbReference>
<dbReference type="PANTHER" id="PTHR10971">
    <property type="entry name" value="MRNA EXPORT FACTOR AND BUB3"/>
    <property type="match status" value="1"/>
</dbReference>
<dbReference type="AlphaFoldDB" id="C1MKC3"/>
<gene>
    <name evidence="4" type="ORF">MICPUCDRAFT_55281</name>
</gene>
<dbReference type="SUPFAM" id="SSF50978">
    <property type="entry name" value="WD40 repeat-like"/>
    <property type="match status" value="1"/>
</dbReference>
<name>C1MKC3_MICPC</name>
<evidence type="ECO:0000313" key="5">
    <source>
        <dbReference type="Proteomes" id="UP000001876"/>
    </source>
</evidence>
<dbReference type="Gene3D" id="2.130.10.10">
    <property type="entry name" value="YVTN repeat-like/Quinoprotein amine dehydrogenase"/>
    <property type="match status" value="1"/>
</dbReference>
<keyword evidence="1 3" id="KW-0853">WD repeat</keyword>
<dbReference type="EMBL" id="GG663736">
    <property type="protein sequence ID" value="EEH59738.1"/>
    <property type="molecule type" value="Genomic_DNA"/>
</dbReference>
<keyword evidence="5" id="KW-1185">Reference proteome</keyword>
<evidence type="ECO:0000256" key="2">
    <source>
        <dbReference type="ARBA" id="ARBA00022737"/>
    </source>
</evidence>
<dbReference type="InterPro" id="IPR015943">
    <property type="entry name" value="WD40/YVTN_repeat-like_dom_sf"/>
</dbReference>
<keyword evidence="2" id="KW-0677">Repeat</keyword>
<dbReference type="PROSITE" id="PS50082">
    <property type="entry name" value="WD_REPEATS_2"/>
    <property type="match status" value="1"/>
</dbReference>
<reference evidence="4 5" key="1">
    <citation type="journal article" date="2009" name="Science">
        <title>Green evolution and dynamic adaptations revealed by genomes of the marine picoeukaryotes Micromonas.</title>
        <authorList>
            <person name="Worden A.Z."/>
            <person name="Lee J.H."/>
            <person name="Mock T."/>
            <person name="Rouze P."/>
            <person name="Simmons M.P."/>
            <person name="Aerts A.L."/>
            <person name="Allen A.E."/>
            <person name="Cuvelier M.L."/>
            <person name="Derelle E."/>
            <person name="Everett M.V."/>
            <person name="Foulon E."/>
            <person name="Grimwood J."/>
            <person name="Gundlach H."/>
            <person name="Henrissat B."/>
            <person name="Napoli C."/>
            <person name="McDonald S.M."/>
            <person name="Parker M.S."/>
            <person name="Rombauts S."/>
            <person name="Salamov A."/>
            <person name="Von Dassow P."/>
            <person name="Badger J.H."/>
            <person name="Coutinho P.M."/>
            <person name="Demir E."/>
            <person name="Dubchak I."/>
            <person name="Gentemann C."/>
            <person name="Eikrem W."/>
            <person name="Gready J.E."/>
            <person name="John U."/>
            <person name="Lanier W."/>
            <person name="Lindquist E.A."/>
            <person name="Lucas S."/>
            <person name="Mayer K.F."/>
            <person name="Moreau H."/>
            <person name="Not F."/>
            <person name="Otillar R."/>
            <person name="Panaud O."/>
            <person name="Pangilinan J."/>
            <person name="Paulsen I."/>
            <person name="Piegu B."/>
            <person name="Poliakov A."/>
            <person name="Robbens S."/>
            <person name="Schmutz J."/>
            <person name="Toulza E."/>
            <person name="Wyss T."/>
            <person name="Zelensky A."/>
            <person name="Zhou K."/>
            <person name="Armbrust E.V."/>
            <person name="Bhattacharya D."/>
            <person name="Goodenough U.W."/>
            <person name="Van de Peer Y."/>
            <person name="Grigoriev I.V."/>
        </authorList>
    </citation>
    <scope>NUCLEOTIDE SEQUENCE [LARGE SCALE GENOMIC DNA]</scope>
    <source>
        <strain evidence="4 5">CCMP1545</strain>
    </source>
</reference>
<dbReference type="RefSeq" id="XP_003056362.1">
    <property type="nucleotide sequence ID" value="XM_003056316.1"/>
</dbReference>
<dbReference type="STRING" id="564608.C1MKC3"/>
<dbReference type="OMA" id="CLWKYNY"/>
<dbReference type="Proteomes" id="UP000001876">
    <property type="component" value="Unassembled WGS sequence"/>
</dbReference>
<dbReference type="InterPro" id="IPR001680">
    <property type="entry name" value="WD40_rpt"/>
</dbReference>
<evidence type="ECO:0000313" key="4">
    <source>
        <dbReference type="EMBL" id="EEH59738.1"/>
    </source>
</evidence>
<dbReference type="GeneID" id="9681325"/>
<sequence length="373" mass="41404">MEFTTGPKILTHVHKEVQITTYDTKWIPSSARFVVLGSYARATGCIQIYELSGNDVKLAKELETRTSFKCGTFGASGLAERNLATGNFEGYLQLWDLDHAPDKPIMDIKVRTQRRAYTTLWMKAHTSIVNDIDGIGGQTKGYGAPELVTCGRDGAVRVWDVRQKDAPVASFEPAENIAARDCWAVAFGNSFNDDERSVLAGYDNGDIKLFDLRTGTVRLETNVGNGVCSVEFDRKEIAMNKFVVACLESTFCVFDARTFHPRKGYSSATERVPMDATVWGVRHLPQNREISMVLGGDGTLMLYKYQYPDQRVVMDTDGVPLGVTGTMNLLNQQNISTQPISSWDWSPDKEGLAVCGSFDQVIRVIIVTQLNRA</sequence>